<comment type="caution">
    <text evidence="2">The sequence shown here is derived from an EMBL/GenBank/DDBJ whole genome shotgun (WGS) entry which is preliminary data.</text>
</comment>
<proteinExistence type="predicted"/>
<dbReference type="AlphaFoldDB" id="A0A1X2IKM4"/>
<keyword evidence="3" id="KW-1185">Reference proteome</keyword>
<accession>A0A1X2IKM4</accession>
<evidence type="ECO:0000313" key="3">
    <source>
        <dbReference type="Proteomes" id="UP000193560"/>
    </source>
</evidence>
<gene>
    <name evidence="2" type="ORF">BCR42DRAFT_245970</name>
</gene>
<dbReference type="EMBL" id="MCGE01000009">
    <property type="protein sequence ID" value="ORZ18115.1"/>
    <property type="molecule type" value="Genomic_DNA"/>
</dbReference>
<evidence type="ECO:0000313" key="2">
    <source>
        <dbReference type="EMBL" id="ORZ18115.1"/>
    </source>
</evidence>
<organism evidence="2 3">
    <name type="scientific">Absidia repens</name>
    <dbReference type="NCBI Taxonomy" id="90262"/>
    <lineage>
        <taxon>Eukaryota</taxon>
        <taxon>Fungi</taxon>
        <taxon>Fungi incertae sedis</taxon>
        <taxon>Mucoromycota</taxon>
        <taxon>Mucoromycotina</taxon>
        <taxon>Mucoromycetes</taxon>
        <taxon>Mucorales</taxon>
        <taxon>Cunninghamellaceae</taxon>
        <taxon>Absidia</taxon>
    </lineage>
</organism>
<feature type="region of interest" description="Disordered" evidence="1">
    <location>
        <begin position="87"/>
        <end position="121"/>
    </location>
</feature>
<name>A0A1X2IKM4_9FUNG</name>
<evidence type="ECO:0000256" key="1">
    <source>
        <dbReference type="SAM" id="MobiDB-lite"/>
    </source>
</evidence>
<protein>
    <submittedName>
        <fullName evidence="2">Uncharacterized protein</fullName>
    </submittedName>
</protein>
<dbReference type="Proteomes" id="UP000193560">
    <property type="component" value="Unassembled WGS sequence"/>
</dbReference>
<reference evidence="2 3" key="1">
    <citation type="submission" date="2016-07" db="EMBL/GenBank/DDBJ databases">
        <title>Pervasive Adenine N6-methylation of Active Genes in Fungi.</title>
        <authorList>
            <consortium name="DOE Joint Genome Institute"/>
            <person name="Mondo S.J."/>
            <person name="Dannebaum R.O."/>
            <person name="Kuo R.C."/>
            <person name="Labutti K."/>
            <person name="Haridas S."/>
            <person name="Kuo A."/>
            <person name="Salamov A."/>
            <person name="Ahrendt S.R."/>
            <person name="Lipzen A."/>
            <person name="Sullivan W."/>
            <person name="Andreopoulos W.B."/>
            <person name="Clum A."/>
            <person name="Lindquist E."/>
            <person name="Daum C."/>
            <person name="Ramamoorthy G.K."/>
            <person name="Gryganskyi A."/>
            <person name="Culley D."/>
            <person name="Magnuson J.K."/>
            <person name="James T.Y."/>
            <person name="O'Malley M.A."/>
            <person name="Stajich J.E."/>
            <person name="Spatafora J.W."/>
            <person name="Visel A."/>
            <person name="Grigoriev I.V."/>
        </authorList>
    </citation>
    <scope>NUCLEOTIDE SEQUENCE [LARGE SCALE GENOMIC DNA]</scope>
    <source>
        <strain evidence="2 3">NRRL 1336</strain>
    </source>
</reference>
<feature type="compositionally biased region" description="Pro residues" evidence="1">
    <location>
        <begin position="104"/>
        <end position="119"/>
    </location>
</feature>
<dbReference type="OrthoDB" id="10576923at2759"/>
<sequence length="325" mass="37378">MSSAEDFFPSSATSLRHRKSKVESELQLLHNDHRKTTKHRWSNCFAFILKRCKFKSDPTYSSSSATNMALTLPCDLLDTHHINTGTRYPLSEKPMYRSTLSSLSPPPTPVSSPLSPPPRHIMTSRQQRQQCETKNMLTAPLHALKSTTVNTLPTHHHHHQQRRHPYRPHVLRLSLNMDQRYSYTSSIDSSDTHHHNIDDPDDLITVTAMGTMTMDDLEPTSRRQQGNNHRWTMGSFSHQPIGLMMLRDDSYDGGNSKHYHQISQEKEHYDAIVAASKWQHRRRLTSTSCYDNDNDNDNDNEMFADQLWNTKLDRTSPPSAPPLSL</sequence>